<dbReference type="RefSeq" id="WP_016524813.1">
    <property type="nucleotide sequence ID" value="NZ_KE332518.1"/>
</dbReference>
<comment type="caution">
    <text evidence="1">The sequence shown here is derived from an EMBL/GenBank/DDBJ whole genome shotgun (WGS) entry which is preliminary data.</text>
</comment>
<protein>
    <submittedName>
        <fullName evidence="1">Uncharacterized protein</fullName>
    </submittedName>
</protein>
<dbReference type="STRING" id="1125699.HMPREF9194_00516"/>
<evidence type="ECO:0000313" key="2">
    <source>
        <dbReference type="Proteomes" id="UP000014541"/>
    </source>
</evidence>
<dbReference type="PATRIC" id="fig|1125699.3.peg.523"/>
<evidence type="ECO:0000313" key="1">
    <source>
        <dbReference type="EMBL" id="EPF30202.1"/>
    </source>
</evidence>
<organism evidence="1 2">
    <name type="scientific">Treponema maltophilum ATCC 51939</name>
    <dbReference type="NCBI Taxonomy" id="1125699"/>
    <lineage>
        <taxon>Bacteria</taxon>
        <taxon>Pseudomonadati</taxon>
        <taxon>Spirochaetota</taxon>
        <taxon>Spirochaetia</taxon>
        <taxon>Spirochaetales</taxon>
        <taxon>Treponemataceae</taxon>
        <taxon>Treponema</taxon>
    </lineage>
</organism>
<accession>S3KDE7</accession>
<dbReference type="OrthoDB" id="367580at2"/>
<dbReference type="EMBL" id="ATFF01000006">
    <property type="protein sequence ID" value="EPF30202.1"/>
    <property type="molecule type" value="Genomic_DNA"/>
</dbReference>
<proteinExistence type="predicted"/>
<dbReference type="Proteomes" id="UP000014541">
    <property type="component" value="Unassembled WGS sequence"/>
</dbReference>
<dbReference type="eggNOG" id="ENOG5033BU4">
    <property type="taxonomic scope" value="Bacteria"/>
</dbReference>
<gene>
    <name evidence="1" type="ORF">HMPREF9194_00516</name>
</gene>
<dbReference type="AlphaFoldDB" id="S3KDE7"/>
<reference evidence="1 2" key="1">
    <citation type="submission" date="2013-04" db="EMBL/GenBank/DDBJ databases">
        <title>The Genome Sequence of Treponema maltophilum ATCC 51939.</title>
        <authorList>
            <consortium name="The Broad Institute Genomics Platform"/>
            <person name="Earl A."/>
            <person name="Ward D."/>
            <person name="Feldgarden M."/>
            <person name="Gevers D."/>
            <person name="Leonetti C."/>
            <person name="Blanton J.M."/>
            <person name="Dewhirst F.E."/>
            <person name="Izard J."/>
            <person name="Walker B."/>
            <person name="Young S."/>
            <person name="Zeng Q."/>
            <person name="Gargeya S."/>
            <person name="Fitzgerald M."/>
            <person name="Haas B."/>
            <person name="Abouelleil A."/>
            <person name="Allen A.W."/>
            <person name="Alvarado L."/>
            <person name="Arachchi H.M."/>
            <person name="Berlin A.M."/>
            <person name="Chapman S.B."/>
            <person name="Gainer-Dewar J."/>
            <person name="Goldberg J."/>
            <person name="Griggs A."/>
            <person name="Gujja S."/>
            <person name="Hansen M."/>
            <person name="Howarth C."/>
            <person name="Imamovic A."/>
            <person name="Ireland A."/>
            <person name="Larimer J."/>
            <person name="McCowan C."/>
            <person name="Murphy C."/>
            <person name="Pearson M."/>
            <person name="Poon T.W."/>
            <person name="Priest M."/>
            <person name="Roberts A."/>
            <person name="Saif S."/>
            <person name="Shea T."/>
            <person name="Sisk P."/>
            <person name="Sykes S."/>
            <person name="Wortman J."/>
            <person name="Nusbaum C."/>
            <person name="Birren B."/>
        </authorList>
    </citation>
    <scope>NUCLEOTIDE SEQUENCE [LARGE SCALE GENOMIC DNA]</scope>
    <source>
        <strain evidence="1 2">ATCC 51939</strain>
    </source>
</reference>
<keyword evidence="2" id="KW-1185">Reference proteome</keyword>
<dbReference type="HOGENOM" id="CLU_1383650_0_0_12"/>
<sequence>MNLYINSVKADFTLEDEKTLGDVLKAFEIECEKNDATVVSLSVDGKNIKAEDMDAVFAQTIDGTAELKIETVAQNDIIRSLRDTAQKAETLSGDLEQIPLLLQSGKDAKAASVLTGFADLFDVLCRIISLCALFPQRFADFAVDGKNPADFLKDFSPVLSDFEKSLADGDTVLTGDLAEYEIAPRLRAFAEAVKNIKGPIC</sequence>
<name>S3KDE7_TREMA</name>